<evidence type="ECO:0000256" key="1">
    <source>
        <dbReference type="ARBA" id="ARBA00004418"/>
    </source>
</evidence>
<keyword evidence="3" id="KW-0732">Signal</keyword>
<dbReference type="OrthoDB" id="9803988at2"/>
<sequence length="633" mass="71266">MITRRTALALLATVAFPKYLLAASSEPKFLEALVAEGKLPPVNERLPKTPRVINVAGMGRQPGKHGGTVQSLIGSAKDIRLMTVYGYSRLVGYDEKLELQADVLESFETVEDRIFTFHLREGHKWSDGSPLTTEDFRYCWEDVLLNEKLSPAGLSTALMMDGEAGKFEVVDERTVRYSWSTPNPDFLQKLAAPQPLVLAMPATYLKQFHEKYQDEDKLKALLKEQRVKKWSQLHMRMARSYRPENPDLPTLDPWRNTTALPAEQFVFERNAFYHRVDENGLQLPYIDKFVLNVSSPALIPAKAGTGESDLQATNIDFIDYTFLKDAEKRYPVKVLLWKKTQGSRVALLPNLNCSDPVWRPLLQDVRVRRALSLAIDRSEINKAVFYGLTKESADTVLPDSPLFRPEFASAWIAHDPVQANALLDEAGLTKRGSDGIRILSDGRAAQIVVETAGESTLETDVLQLITDYWQKVGISLFIRTSQRDTFRSRAVGGEIIMSMWFGLDNGVPTADMNPGQLAPTADDQLQWPVWGLNYLSHGEMGQAPDLPAAVELTELLQRWRHSAEDAERTEIWGRMLSIYTDQVFSIGIVNASLQPILVANKIRNVPETALYGFDPTAYFGVYKPDTFWIEQEG</sequence>
<dbReference type="AlphaFoldDB" id="A0A0L8BXX1"/>
<protein>
    <submittedName>
        <fullName evidence="5">Peptide ABC transporter substrate-binding protein</fullName>
    </submittedName>
</protein>
<dbReference type="GO" id="GO:0043190">
    <property type="term" value="C:ATP-binding cassette (ABC) transporter complex"/>
    <property type="evidence" value="ECO:0007669"/>
    <property type="project" value="InterPro"/>
</dbReference>
<reference evidence="6" key="1">
    <citation type="submission" date="2015-07" db="EMBL/GenBank/DDBJ databases">
        <title>Whole genome sequence of an Ensifer adhaerens strain isolated from a cave pool in the Wind Cave National Park.</title>
        <authorList>
            <person name="Eng W.W.H."/>
            <person name="Gan H.M."/>
            <person name="Barton H.A."/>
            <person name="Savka M.A."/>
        </authorList>
    </citation>
    <scope>NUCLEOTIDE SEQUENCE [LARGE SCALE GENOMIC DNA]</scope>
    <source>
        <strain evidence="6">SD006</strain>
    </source>
</reference>
<dbReference type="Proteomes" id="UP000037425">
    <property type="component" value="Unassembled WGS sequence"/>
</dbReference>
<proteinExistence type="inferred from homology"/>
<feature type="domain" description="Solute-binding protein family 5" evidence="4">
    <location>
        <begin position="99"/>
        <end position="502"/>
    </location>
</feature>
<accession>A0A0L8BXX1</accession>
<comment type="similarity">
    <text evidence="2">Belongs to the bacterial solute-binding protein 5 family.</text>
</comment>
<dbReference type="GO" id="GO:0015833">
    <property type="term" value="P:peptide transport"/>
    <property type="evidence" value="ECO:0007669"/>
    <property type="project" value="TreeGrafter"/>
</dbReference>
<dbReference type="SUPFAM" id="SSF53850">
    <property type="entry name" value="Periplasmic binding protein-like II"/>
    <property type="match status" value="1"/>
</dbReference>
<dbReference type="PANTHER" id="PTHR30290:SF62">
    <property type="entry name" value="OLIGOPEPTIDE ABC TRANSPORTER, PERIPLASMIC OLIGOPEPTIDE-BINDING PROTEIN"/>
    <property type="match status" value="1"/>
</dbReference>
<dbReference type="Gene3D" id="3.40.190.10">
    <property type="entry name" value="Periplasmic binding protein-like II"/>
    <property type="match status" value="1"/>
</dbReference>
<evidence type="ECO:0000313" key="5">
    <source>
        <dbReference type="EMBL" id="KOF19551.1"/>
    </source>
</evidence>
<feature type="chain" id="PRO_5005581514" evidence="3">
    <location>
        <begin position="23"/>
        <end position="633"/>
    </location>
</feature>
<comment type="subcellular location">
    <subcellularLocation>
        <location evidence="1">Periplasm</location>
    </subcellularLocation>
</comment>
<comment type="caution">
    <text evidence="5">The sequence shown here is derived from an EMBL/GenBank/DDBJ whole genome shotgun (WGS) entry which is preliminary data.</text>
</comment>
<evidence type="ECO:0000256" key="2">
    <source>
        <dbReference type="ARBA" id="ARBA00005695"/>
    </source>
</evidence>
<dbReference type="InterPro" id="IPR039424">
    <property type="entry name" value="SBP_5"/>
</dbReference>
<dbReference type="PANTHER" id="PTHR30290">
    <property type="entry name" value="PERIPLASMIC BINDING COMPONENT OF ABC TRANSPORTER"/>
    <property type="match status" value="1"/>
</dbReference>
<dbReference type="Gene3D" id="3.10.105.10">
    <property type="entry name" value="Dipeptide-binding Protein, Domain 3"/>
    <property type="match status" value="1"/>
</dbReference>
<feature type="signal peptide" evidence="3">
    <location>
        <begin position="1"/>
        <end position="22"/>
    </location>
</feature>
<evidence type="ECO:0000313" key="6">
    <source>
        <dbReference type="Proteomes" id="UP000037425"/>
    </source>
</evidence>
<dbReference type="RefSeq" id="WP_053249115.1">
    <property type="nucleotide sequence ID" value="NZ_LGAP01000005.1"/>
</dbReference>
<organism evidence="5 6">
    <name type="scientific">Ensifer adhaerens</name>
    <name type="common">Sinorhizobium morelense</name>
    <dbReference type="NCBI Taxonomy" id="106592"/>
    <lineage>
        <taxon>Bacteria</taxon>
        <taxon>Pseudomonadati</taxon>
        <taxon>Pseudomonadota</taxon>
        <taxon>Alphaproteobacteria</taxon>
        <taxon>Hyphomicrobiales</taxon>
        <taxon>Rhizobiaceae</taxon>
        <taxon>Sinorhizobium/Ensifer group</taxon>
        <taxon>Ensifer</taxon>
    </lineage>
</organism>
<dbReference type="Pfam" id="PF00496">
    <property type="entry name" value="SBP_bac_5"/>
    <property type="match status" value="1"/>
</dbReference>
<dbReference type="InterPro" id="IPR000914">
    <property type="entry name" value="SBP_5_dom"/>
</dbReference>
<dbReference type="GO" id="GO:1904680">
    <property type="term" value="F:peptide transmembrane transporter activity"/>
    <property type="evidence" value="ECO:0007669"/>
    <property type="project" value="TreeGrafter"/>
</dbReference>
<dbReference type="PATRIC" id="fig|106592.7.peg.6428"/>
<dbReference type="CDD" id="cd08500">
    <property type="entry name" value="PBP2_NikA_DppA_OppA_like_4"/>
    <property type="match status" value="1"/>
</dbReference>
<gene>
    <name evidence="5" type="ORF">AC244_12400</name>
</gene>
<dbReference type="EMBL" id="LGAP01000005">
    <property type="protein sequence ID" value="KOF19551.1"/>
    <property type="molecule type" value="Genomic_DNA"/>
</dbReference>
<name>A0A0L8BXX1_ENSAD</name>
<evidence type="ECO:0000256" key="3">
    <source>
        <dbReference type="SAM" id="SignalP"/>
    </source>
</evidence>
<dbReference type="GO" id="GO:0030288">
    <property type="term" value="C:outer membrane-bounded periplasmic space"/>
    <property type="evidence" value="ECO:0007669"/>
    <property type="project" value="UniProtKB-ARBA"/>
</dbReference>
<evidence type="ECO:0000259" key="4">
    <source>
        <dbReference type="Pfam" id="PF00496"/>
    </source>
</evidence>